<dbReference type="EMBL" id="MJIL01000090">
    <property type="protein sequence ID" value="OLQ72746.1"/>
    <property type="molecule type" value="Genomic_DNA"/>
</dbReference>
<organism evidence="8 9">
    <name type="scientific">Photobacterium proteolyticum</name>
    <dbReference type="NCBI Taxonomy" id="1903952"/>
    <lineage>
        <taxon>Bacteria</taxon>
        <taxon>Pseudomonadati</taxon>
        <taxon>Pseudomonadota</taxon>
        <taxon>Gammaproteobacteria</taxon>
        <taxon>Vibrionales</taxon>
        <taxon>Vibrionaceae</taxon>
        <taxon>Photobacterium</taxon>
    </lineage>
</organism>
<dbReference type="Gene3D" id="1.10.10.10">
    <property type="entry name" value="Winged helix-like DNA-binding domain superfamily/Winged helix DNA-binding domain"/>
    <property type="match status" value="1"/>
</dbReference>
<evidence type="ECO:0000256" key="3">
    <source>
        <dbReference type="ARBA" id="ARBA00023082"/>
    </source>
</evidence>
<dbReference type="Gene3D" id="1.10.1740.10">
    <property type="match status" value="1"/>
</dbReference>
<dbReference type="InterPro" id="IPR036388">
    <property type="entry name" value="WH-like_DNA-bd_sf"/>
</dbReference>
<dbReference type="Pfam" id="PF04542">
    <property type="entry name" value="Sigma70_r2"/>
    <property type="match status" value="1"/>
</dbReference>
<evidence type="ECO:0000256" key="4">
    <source>
        <dbReference type="ARBA" id="ARBA00023163"/>
    </source>
</evidence>
<dbReference type="NCBIfam" id="NF007215">
    <property type="entry name" value="PRK09637.1"/>
    <property type="match status" value="1"/>
</dbReference>
<evidence type="ECO:0000259" key="7">
    <source>
        <dbReference type="Pfam" id="PF08281"/>
    </source>
</evidence>
<proteinExistence type="inferred from homology"/>
<dbReference type="Proteomes" id="UP000186905">
    <property type="component" value="Unassembled WGS sequence"/>
</dbReference>
<evidence type="ECO:0000256" key="5">
    <source>
        <dbReference type="NCBIfam" id="TIGR02959"/>
    </source>
</evidence>
<protein>
    <recommendedName>
        <fullName evidence="5">RNA polymerase sigma factor SigZ</fullName>
    </recommendedName>
</protein>
<dbReference type="InterPro" id="IPR013324">
    <property type="entry name" value="RNA_pol_sigma_r3/r4-like"/>
</dbReference>
<accession>A0A1Q9GEG6</accession>
<dbReference type="InterPro" id="IPR014304">
    <property type="entry name" value="RNA_pol_sigma-Z"/>
</dbReference>
<name>A0A1Q9GEG6_9GAMM</name>
<dbReference type="GO" id="GO:0016987">
    <property type="term" value="F:sigma factor activity"/>
    <property type="evidence" value="ECO:0007669"/>
    <property type="project" value="UniProtKB-KW"/>
</dbReference>
<keyword evidence="9" id="KW-1185">Reference proteome</keyword>
<feature type="domain" description="RNA polymerase sigma factor 70 region 4 type 2" evidence="7">
    <location>
        <begin position="103"/>
        <end position="149"/>
    </location>
</feature>
<dbReference type="InterPro" id="IPR039425">
    <property type="entry name" value="RNA_pol_sigma-70-like"/>
</dbReference>
<evidence type="ECO:0000256" key="1">
    <source>
        <dbReference type="ARBA" id="ARBA00010641"/>
    </source>
</evidence>
<evidence type="ECO:0000313" key="8">
    <source>
        <dbReference type="EMBL" id="OLQ72746.1"/>
    </source>
</evidence>
<evidence type="ECO:0000313" key="9">
    <source>
        <dbReference type="Proteomes" id="UP000186905"/>
    </source>
</evidence>
<comment type="caution">
    <text evidence="8">The sequence shown here is derived from an EMBL/GenBank/DDBJ whole genome shotgun (WGS) entry which is preliminary data.</text>
</comment>
<sequence length="180" mass="20865">MNLDAIWNEYRASLKAFLHSNVSNPDDVDDLLQEILIKTYHNLSDVKETKKVKSWLFQVANNSIIDFYRKRAKGKALTQDELWYTEGDVTVHQQLSKCVLPFIQALPEDEAEMLTAIDIHGQSQKEYAEKNGIKYTTLKSRVQKSRDKMNMLFRECCELSIDKHGNIMDFQAKGNQCKKC</sequence>
<dbReference type="InterPro" id="IPR013325">
    <property type="entry name" value="RNA_pol_sigma_r2"/>
</dbReference>
<dbReference type="STRING" id="1903952.BIT28_06000"/>
<dbReference type="InterPro" id="IPR014284">
    <property type="entry name" value="RNA_pol_sigma-70_dom"/>
</dbReference>
<dbReference type="InterPro" id="IPR007627">
    <property type="entry name" value="RNA_pol_sigma70_r2"/>
</dbReference>
<keyword evidence="4" id="KW-0804">Transcription</keyword>
<gene>
    <name evidence="8" type="ORF">BIT28_06000</name>
</gene>
<keyword evidence="2" id="KW-0805">Transcription regulation</keyword>
<dbReference type="OrthoDB" id="9803470at2"/>
<dbReference type="NCBIfam" id="TIGR02959">
    <property type="entry name" value="SigZ"/>
    <property type="match status" value="1"/>
</dbReference>
<dbReference type="AlphaFoldDB" id="A0A1Q9GEG6"/>
<dbReference type="RefSeq" id="WP_075766760.1">
    <property type="nucleotide sequence ID" value="NZ_MJIL01000090.1"/>
</dbReference>
<dbReference type="SUPFAM" id="SSF88659">
    <property type="entry name" value="Sigma3 and sigma4 domains of RNA polymerase sigma factors"/>
    <property type="match status" value="1"/>
</dbReference>
<reference evidence="8 9" key="1">
    <citation type="submission" date="2016-09" db="EMBL/GenBank/DDBJ databases">
        <title>Photobacterium proteolyticum sp. nov. a protease producing bacterium isolated from ocean sediments of Laizhou Bay.</title>
        <authorList>
            <person name="Li Y."/>
        </authorList>
    </citation>
    <scope>NUCLEOTIDE SEQUENCE [LARGE SCALE GENOMIC DNA]</scope>
    <source>
        <strain evidence="8 9">13-12</strain>
    </source>
</reference>
<comment type="similarity">
    <text evidence="1">Belongs to the sigma-70 factor family. ECF subfamily.</text>
</comment>
<dbReference type="InterPro" id="IPR013249">
    <property type="entry name" value="RNA_pol_sigma70_r4_t2"/>
</dbReference>
<evidence type="ECO:0000256" key="2">
    <source>
        <dbReference type="ARBA" id="ARBA00023015"/>
    </source>
</evidence>
<feature type="domain" description="RNA polymerase sigma-70 region 2" evidence="6">
    <location>
        <begin position="8"/>
        <end position="72"/>
    </location>
</feature>
<dbReference type="GO" id="GO:0006352">
    <property type="term" value="P:DNA-templated transcription initiation"/>
    <property type="evidence" value="ECO:0007669"/>
    <property type="project" value="InterPro"/>
</dbReference>
<dbReference type="Pfam" id="PF08281">
    <property type="entry name" value="Sigma70_r4_2"/>
    <property type="match status" value="1"/>
</dbReference>
<dbReference type="PANTHER" id="PTHR43133:SF62">
    <property type="entry name" value="RNA POLYMERASE SIGMA FACTOR SIGZ"/>
    <property type="match status" value="1"/>
</dbReference>
<dbReference type="NCBIfam" id="TIGR02937">
    <property type="entry name" value="sigma70-ECF"/>
    <property type="match status" value="1"/>
</dbReference>
<dbReference type="SUPFAM" id="SSF88946">
    <property type="entry name" value="Sigma2 domain of RNA polymerase sigma factors"/>
    <property type="match status" value="1"/>
</dbReference>
<dbReference type="GO" id="GO:0003677">
    <property type="term" value="F:DNA binding"/>
    <property type="evidence" value="ECO:0007669"/>
    <property type="project" value="InterPro"/>
</dbReference>
<keyword evidence="3" id="KW-0731">Sigma factor</keyword>
<dbReference type="PANTHER" id="PTHR43133">
    <property type="entry name" value="RNA POLYMERASE ECF-TYPE SIGMA FACTO"/>
    <property type="match status" value="1"/>
</dbReference>
<evidence type="ECO:0000259" key="6">
    <source>
        <dbReference type="Pfam" id="PF04542"/>
    </source>
</evidence>